<keyword evidence="1" id="KW-0862">Zinc</keyword>
<dbReference type="Gene3D" id="3.40.50.10320">
    <property type="entry name" value="LmbE-like"/>
    <property type="match status" value="1"/>
</dbReference>
<evidence type="ECO:0000313" key="3">
    <source>
        <dbReference type="Proteomes" id="UP000565724"/>
    </source>
</evidence>
<dbReference type="PANTHER" id="PTHR12993:SF28">
    <property type="entry name" value="LMBE FAMILY PROTEIN"/>
    <property type="match status" value="1"/>
</dbReference>
<dbReference type="PANTHER" id="PTHR12993">
    <property type="entry name" value="N-ACETYLGLUCOSAMINYL-PHOSPHATIDYLINOSITOL DE-N-ACETYLASE-RELATED"/>
    <property type="match status" value="1"/>
</dbReference>
<name>A0A7Y5ZYU3_9CELL</name>
<dbReference type="EMBL" id="JABMCI010000053">
    <property type="protein sequence ID" value="NUU16634.1"/>
    <property type="molecule type" value="Genomic_DNA"/>
</dbReference>
<dbReference type="SUPFAM" id="SSF102588">
    <property type="entry name" value="LmbE-like"/>
    <property type="match status" value="1"/>
</dbReference>
<evidence type="ECO:0000256" key="1">
    <source>
        <dbReference type="ARBA" id="ARBA00022833"/>
    </source>
</evidence>
<dbReference type="RefSeq" id="WP_175346518.1">
    <property type="nucleotide sequence ID" value="NZ_JABMCI010000053.1"/>
</dbReference>
<dbReference type="GO" id="GO:0016811">
    <property type="term" value="F:hydrolase activity, acting on carbon-nitrogen (but not peptide) bonds, in linear amides"/>
    <property type="evidence" value="ECO:0007669"/>
    <property type="project" value="TreeGrafter"/>
</dbReference>
<dbReference type="Pfam" id="PF02585">
    <property type="entry name" value="PIG-L"/>
    <property type="match status" value="1"/>
</dbReference>
<dbReference type="GO" id="GO:0016137">
    <property type="term" value="P:glycoside metabolic process"/>
    <property type="evidence" value="ECO:0007669"/>
    <property type="project" value="UniProtKB-ARBA"/>
</dbReference>
<dbReference type="InterPro" id="IPR024078">
    <property type="entry name" value="LmbE-like_dom_sf"/>
</dbReference>
<dbReference type="InterPro" id="IPR003737">
    <property type="entry name" value="GlcNAc_PI_deacetylase-related"/>
</dbReference>
<comment type="caution">
    <text evidence="2">The sequence shown here is derived from an EMBL/GenBank/DDBJ whole genome shotgun (WGS) entry which is preliminary data.</text>
</comment>
<reference evidence="2 3" key="1">
    <citation type="submission" date="2020-05" db="EMBL/GenBank/DDBJ databases">
        <title>Genome Sequencing of Type Strains.</title>
        <authorList>
            <person name="Lemaire J.F."/>
            <person name="Inderbitzin P."/>
            <person name="Gregorio O.A."/>
            <person name="Collins S.B."/>
            <person name="Wespe N."/>
            <person name="Knight-Connoni V."/>
        </authorList>
    </citation>
    <scope>NUCLEOTIDE SEQUENCE [LARGE SCALE GENOMIC DNA]</scope>
    <source>
        <strain evidence="2 3">ATCC 25174</strain>
    </source>
</reference>
<dbReference type="AlphaFoldDB" id="A0A7Y5ZYU3"/>
<protein>
    <submittedName>
        <fullName evidence="2">PIG-L family deacetylase</fullName>
    </submittedName>
</protein>
<organism evidence="2 3">
    <name type="scientific">Cellulomonas humilata</name>
    <dbReference type="NCBI Taxonomy" id="144055"/>
    <lineage>
        <taxon>Bacteria</taxon>
        <taxon>Bacillati</taxon>
        <taxon>Actinomycetota</taxon>
        <taxon>Actinomycetes</taxon>
        <taxon>Micrococcales</taxon>
        <taxon>Cellulomonadaceae</taxon>
        <taxon>Cellulomonas</taxon>
    </lineage>
</organism>
<accession>A0A7Y5ZYU3</accession>
<dbReference type="Proteomes" id="UP000565724">
    <property type="component" value="Unassembled WGS sequence"/>
</dbReference>
<proteinExistence type="predicted"/>
<keyword evidence="3" id="KW-1185">Reference proteome</keyword>
<evidence type="ECO:0000313" key="2">
    <source>
        <dbReference type="EMBL" id="NUU16634.1"/>
    </source>
</evidence>
<gene>
    <name evidence="2" type="ORF">HP550_05150</name>
</gene>
<sequence>MPELLPALPDTAFQRVLCVVAHPDDVEYGTSSAVAVWTARGVEVAYLVLTRGEAGMDASPPDRTREVRTREQVTGSAAVGVTDVRFLEHPDGVLEYGLPLRRDIARRIRECRPDVVLTGSWEVEFVAGLNMADHRVAGLATLDAVRDAGNRWVFTELLDDDGLEPWQVRWLLVGGDSRPTHGVDVTGEALQAGIASLEAHAEYLAGLPGHPAPRDMLPMIAGMQGRAMGVEHAVLFRAYDLQAPPPMVGE</sequence>